<reference evidence="2" key="1">
    <citation type="submission" date="2023-10" db="EMBL/GenBank/DDBJ databases">
        <authorList>
            <person name="Chen Y."/>
            <person name="Shah S."/>
            <person name="Dougan E. K."/>
            <person name="Thang M."/>
            <person name="Chan C."/>
        </authorList>
    </citation>
    <scope>NUCLEOTIDE SEQUENCE [LARGE SCALE GENOMIC DNA]</scope>
</reference>
<keyword evidence="3" id="KW-1185">Reference proteome</keyword>
<feature type="region of interest" description="Disordered" evidence="1">
    <location>
        <begin position="265"/>
        <end position="297"/>
    </location>
</feature>
<dbReference type="Proteomes" id="UP001189429">
    <property type="component" value="Unassembled WGS sequence"/>
</dbReference>
<evidence type="ECO:0000256" key="1">
    <source>
        <dbReference type="SAM" id="MobiDB-lite"/>
    </source>
</evidence>
<evidence type="ECO:0000313" key="3">
    <source>
        <dbReference type="Proteomes" id="UP001189429"/>
    </source>
</evidence>
<dbReference type="EMBL" id="CAUYUJ010014360">
    <property type="protein sequence ID" value="CAK0840208.1"/>
    <property type="molecule type" value="Genomic_DNA"/>
</dbReference>
<organism evidence="2 3">
    <name type="scientific">Prorocentrum cordatum</name>
    <dbReference type="NCBI Taxonomy" id="2364126"/>
    <lineage>
        <taxon>Eukaryota</taxon>
        <taxon>Sar</taxon>
        <taxon>Alveolata</taxon>
        <taxon>Dinophyceae</taxon>
        <taxon>Prorocentrales</taxon>
        <taxon>Prorocentraceae</taxon>
        <taxon>Prorocentrum</taxon>
    </lineage>
</organism>
<accession>A0ABN9T5B8</accession>
<gene>
    <name evidence="2" type="ORF">PCOR1329_LOCUS35702</name>
</gene>
<comment type="caution">
    <text evidence="2">The sequence shown here is derived from an EMBL/GenBank/DDBJ whole genome shotgun (WGS) entry which is preliminary data.</text>
</comment>
<proteinExistence type="predicted"/>
<sequence length="319" mass="34133">MALKWAQNHSAVMLVARFAPKWDSPGANLAVHSTERGRGHVDKERTAARIKELLQVSITARRVSADIIAEAGSARKRYRLEAELFDCIPRGAGERGGPGLPKGSMQMSTGAQIPELVLTLRKRWPGPRPWARLTAAAAGAGALAPPWWADAPGLTEQGTAALREHPERGATPPTCGHGGALFCSTLDACVPSCEACQGAGLTRTGEHRCVGHPRAVAARRAAFTDTDLRPASVGGPLRWEYQLGELLDDFVDSFSVQWGASETEALGDSMEASPSTPMTSCRWSSRTARSRPRARAASWCSRSARLAARSCSPRTCRTG</sequence>
<evidence type="ECO:0000313" key="2">
    <source>
        <dbReference type="EMBL" id="CAK0840208.1"/>
    </source>
</evidence>
<name>A0ABN9T5B8_9DINO</name>
<protein>
    <submittedName>
        <fullName evidence="2">Uncharacterized protein</fullName>
    </submittedName>
</protein>
<feature type="compositionally biased region" description="Polar residues" evidence="1">
    <location>
        <begin position="272"/>
        <end position="281"/>
    </location>
</feature>